<dbReference type="GO" id="GO:0005739">
    <property type="term" value="C:mitochondrion"/>
    <property type="evidence" value="ECO:0007669"/>
    <property type="project" value="UniProtKB-SubCell"/>
</dbReference>
<sequence length="445" mass="52686">MGQKINPVSLRLHYTNRHFDNCWYSNYFYKNLITRDLFLQRYFNNFKKLLKLPSGRYSIQHLQKKTQVYNFLCYSKSTREWRSKVFGLFKNKNSLKKARYFFKKTPEFRKKTRKQTKLSFFYKTLNQMTVHKIQKKITSFQNLKLWSLLFKNQPHFSISTPQTLNKFFLFPVNNLMTTRGFQIENLETTTPLLVGLSQTIEKTKKKRVAPIEKFNGSEPLILKKSLAPVFSSMDTFKDSYQSSQLNNSTLFFLQNLFIYKALKSDLPQTPFASKFFSNSRIWNHLEKRSKKKSTTILLNKRFQIQEFGTNYLLLNFKYKNYLETCLSSFYKVDVNLTPFKVKNDWQHANYLADELVYFLEKRIPFRRLKTKILQQLSKIPEIRGVRITCSGRVGGKSKKAQRAKTECIKYGQTSLQVFSSKIDFAVKTAFTSFGSVGVKVWICYN</sequence>
<evidence type="ECO:0000256" key="8">
    <source>
        <dbReference type="RuleBase" id="RU003624"/>
    </source>
</evidence>
<keyword evidence="3 8" id="KW-0689">Ribosomal protein</keyword>
<organism evidence="10">
    <name type="scientific">Chlorella heliozoae</name>
    <dbReference type="NCBI Taxonomy" id="554066"/>
    <lineage>
        <taxon>Eukaryota</taxon>
        <taxon>Viridiplantae</taxon>
        <taxon>Chlorophyta</taxon>
        <taxon>core chlorophytes</taxon>
        <taxon>Trebouxiophyceae</taxon>
        <taxon>Chlorellales</taxon>
        <taxon>Chlorellaceae</taxon>
        <taxon>Chlorella clade</taxon>
        <taxon>Chlorella</taxon>
    </lineage>
</organism>
<keyword evidence="5 8" id="KW-0687">Ribonucleoprotein</keyword>
<keyword evidence="4 10" id="KW-0496">Mitochondrion</keyword>
<name>A0A2I4S6K7_9CHLO</name>
<feature type="domain" description="Small ribosomal subunit protein uS3 C-terminal" evidence="9">
    <location>
        <begin position="358"/>
        <end position="442"/>
    </location>
</feature>
<dbReference type="InterPro" id="IPR001351">
    <property type="entry name" value="Ribosomal_uS3_C"/>
</dbReference>
<evidence type="ECO:0000256" key="4">
    <source>
        <dbReference type="ARBA" id="ARBA00023128"/>
    </source>
</evidence>
<dbReference type="InterPro" id="IPR018280">
    <property type="entry name" value="Ribosomal_uS3_CS"/>
</dbReference>
<dbReference type="PANTHER" id="PTHR35928">
    <property type="entry name" value="RIBOSOMAL PROTEIN S3, MITOCHONDRIAL"/>
    <property type="match status" value="1"/>
</dbReference>
<geneLocation type="mitochondrion" evidence="10"/>
<evidence type="ECO:0000256" key="5">
    <source>
        <dbReference type="ARBA" id="ARBA00023274"/>
    </source>
</evidence>
<dbReference type="SUPFAM" id="SSF54821">
    <property type="entry name" value="Ribosomal protein S3 C-terminal domain"/>
    <property type="match status" value="1"/>
</dbReference>
<protein>
    <recommendedName>
        <fullName evidence="6">Small ribosomal subunit protein uS3m</fullName>
    </recommendedName>
    <alternativeName>
        <fullName evidence="7">Ribosomal protein S3, mitochondrial</fullName>
    </alternativeName>
</protein>
<dbReference type="GO" id="GO:0003735">
    <property type="term" value="F:structural constituent of ribosome"/>
    <property type="evidence" value="ECO:0007669"/>
    <property type="project" value="InterPro"/>
</dbReference>
<evidence type="ECO:0000256" key="3">
    <source>
        <dbReference type="ARBA" id="ARBA00022980"/>
    </source>
</evidence>
<evidence type="ECO:0000256" key="6">
    <source>
        <dbReference type="ARBA" id="ARBA00035157"/>
    </source>
</evidence>
<evidence type="ECO:0000256" key="2">
    <source>
        <dbReference type="ARBA" id="ARBA00010761"/>
    </source>
</evidence>
<dbReference type="InterPro" id="IPR009019">
    <property type="entry name" value="KH_sf_prok-type"/>
</dbReference>
<dbReference type="PROSITE" id="PS00548">
    <property type="entry name" value="RIBOSOMAL_S3"/>
    <property type="match status" value="1"/>
</dbReference>
<dbReference type="Pfam" id="PF00189">
    <property type="entry name" value="Ribosomal_S3_C"/>
    <property type="match status" value="1"/>
</dbReference>
<dbReference type="Gene3D" id="3.30.1140.32">
    <property type="entry name" value="Ribosomal protein S3, C-terminal domain"/>
    <property type="match status" value="1"/>
</dbReference>
<dbReference type="InterPro" id="IPR044954">
    <property type="entry name" value="Ribosomal_uS3m_plant"/>
</dbReference>
<dbReference type="GO" id="GO:0006412">
    <property type="term" value="P:translation"/>
    <property type="evidence" value="ECO:0007669"/>
    <property type="project" value="InterPro"/>
</dbReference>
<evidence type="ECO:0000256" key="1">
    <source>
        <dbReference type="ARBA" id="ARBA00004173"/>
    </source>
</evidence>
<dbReference type="AlphaFoldDB" id="A0A2I4S6K7"/>
<evidence type="ECO:0000256" key="7">
    <source>
        <dbReference type="ARBA" id="ARBA00035414"/>
    </source>
</evidence>
<dbReference type="PANTHER" id="PTHR35928:SF2">
    <property type="entry name" value="SMALL RIBOSOMAL SUBUNIT PROTEIN US3M"/>
    <property type="match status" value="1"/>
</dbReference>
<dbReference type="EMBL" id="KY629615">
    <property type="protein sequence ID" value="AST08674.1"/>
    <property type="molecule type" value="Genomic_DNA"/>
</dbReference>
<dbReference type="GO" id="GO:0005840">
    <property type="term" value="C:ribosome"/>
    <property type="evidence" value="ECO:0007669"/>
    <property type="project" value="UniProtKB-KW"/>
</dbReference>
<dbReference type="GO" id="GO:0003723">
    <property type="term" value="F:RNA binding"/>
    <property type="evidence" value="ECO:0007669"/>
    <property type="project" value="InterPro"/>
</dbReference>
<evidence type="ECO:0000313" key="10">
    <source>
        <dbReference type="EMBL" id="AST08674.1"/>
    </source>
</evidence>
<dbReference type="SUPFAM" id="SSF54814">
    <property type="entry name" value="Prokaryotic type KH domain (KH-domain type II)"/>
    <property type="match status" value="1"/>
</dbReference>
<evidence type="ECO:0000259" key="9">
    <source>
        <dbReference type="Pfam" id="PF00189"/>
    </source>
</evidence>
<dbReference type="GO" id="GO:1990904">
    <property type="term" value="C:ribonucleoprotein complex"/>
    <property type="evidence" value="ECO:0007669"/>
    <property type="project" value="UniProtKB-KW"/>
</dbReference>
<accession>A0A2I4S6K7</accession>
<gene>
    <name evidence="10" type="primary">rps3</name>
</gene>
<comment type="similarity">
    <text evidence="2 8">Belongs to the universal ribosomal protein uS3 family.</text>
</comment>
<proteinExistence type="inferred from homology"/>
<reference evidence="10" key="1">
    <citation type="journal article" date="2017" name="Sci. Rep.">
        <title>Multiple origins of endosymbionts in Chlorellaceae with no reductive effects on the plastid or mitochondrial genomes.</title>
        <authorList>
            <person name="Fan W."/>
            <person name="Guo W."/>
            <person name="Van Etten J.L."/>
            <person name="Mower J.P."/>
        </authorList>
    </citation>
    <scope>NUCLEOTIDE SEQUENCE</scope>
</reference>
<dbReference type="InterPro" id="IPR036419">
    <property type="entry name" value="Ribosomal_S3_C_sf"/>
</dbReference>
<comment type="subcellular location">
    <subcellularLocation>
        <location evidence="1">Mitochondrion</location>
    </subcellularLocation>
</comment>